<evidence type="ECO:0000313" key="1">
    <source>
        <dbReference type="EMBL" id="SMG49789.1"/>
    </source>
</evidence>
<protein>
    <recommendedName>
        <fullName evidence="3">EthD domain-containing protein</fullName>
    </recommendedName>
</protein>
<name>A0A1X7L9D8_9BURK</name>
<evidence type="ECO:0000313" key="2">
    <source>
        <dbReference type="Proteomes" id="UP000193228"/>
    </source>
</evidence>
<dbReference type="STRING" id="1515439.SAMN06265784_105183"/>
<dbReference type="SUPFAM" id="SSF54909">
    <property type="entry name" value="Dimeric alpha+beta barrel"/>
    <property type="match status" value="1"/>
</dbReference>
<dbReference type="AlphaFoldDB" id="A0A1X7L9D8"/>
<dbReference type="Gene3D" id="3.30.70.100">
    <property type="match status" value="1"/>
</dbReference>
<proteinExistence type="predicted"/>
<dbReference type="Proteomes" id="UP000193228">
    <property type="component" value="Unassembled WGS sequence"/>
</dbReference>
<dbReference type="InterPro" id="IPR011008">
    <property type="entry name" value="Dimeric_a/b-barrel"/>
</dbReference>
<evidence type="ECO:0008006" key="3">
    <source>
        <dbReference type="Google" id="ProtNLM"/>
    </source>
</evidence>
<organism evidence="1 2">
    <name type="scientific">Paraburkholderia susongensis</name>
    <dbReference type="NCBI Taxonomy" id="1515439"/>
    <lineage>
        <taxon>Bacteria</taxon>
        <taxon>Pseudomonadati</taxon>
        <taxon>Pseudomonadota</taxon>
        <taxon>Betaproteobacteria</taxon>
        <taxon>Burkholderiales</taxon>
        <taxon>Burkholderiaceae</taxon>
        <taxon>Paraburkholderia</taxon>
    </lineage>
</organism>
<accession>A0A1X7L9D8</accession>
<keyword evidence="2" id="KW-1185">Reference proteome</keyword>
<reference evidence="2" key="1">
    <citation type="submission" date="2017-04" db="EMBL/GenBank/DDBJ databases">
        <authorList>
            <person name="Varghese N."/>
            <person name="Submissions S."/>
        </authorList>
    </citation>
    <scope>NUCLEOTIDE SEQUENCE [LARGE SCALE GENOMIC DNA]</scope>
    <source>
        <strain evidence="2">LMG 29540</strain>
    </source>
</reference>
<gene>
    <name evidence="1" type="ORF">SAMN06265784_105183</name>
</gene>
<sequence>MYCIKATYIPRNDMFFNETYYVDHHMPLAERLLQGHVNFVRMAAEFDVTLLRDPNVVRSPCVYHLYVATLADVEAFRRFLGGPMVQPLRDDMLVYTNCECEWSVSRFTHD</sequence>
<dbReference type="EMBL" id="FXAT01000005">
    <property type="protein sequence ID" value="SMG49789.1"/>
    <property type="molecule type" value="Genomic_DNA"/>
</dbReference>